<dbReference type="GO" id="GO:0008449">
    <property type="term" value="F:N-acetylglucosamine-6-sulfatase activity"/>
    <property type="evidence" value="ECO:0007669"/>
    <property type="project" value="TreeGrafter"/>
</dbReference>
<dbReference type="GO" id="GO:0004065">
    <property type="term" value="F:arylsulfatase activity"/>
    <property type="evidence" value="ECO:0007669"/>
    <property type="project" value="UniProtKB-UniRule"/>
</dbReference>
<evidence type="ECO:0000256" key="7">
    <source>
        <dbReference type="SAM" id="SignalP"/>
    </source>
</evidence>
<keyword evidence="3 5" id="KW-0378">Hydrolase</keyword>
<feature type="signal peptide" evidence="7">
    <location>
        <begin position="1"/>
        <end position="22"/>
    </location>
</feature>
<evidence type="ECO:0000256" key="4">
    <source>
        <dbReference type="ARBA" id="ARBA00023180"/>
    </source>
</evidence>
<dbReference type="PIRSF" id="PIRSF000972">
    <property type="entry name" value="Arylsulf_plant"/>
    <property type="match status" value="1"/>
</dbReference>
<dbReference type="PANTHER" id="PTHR43108:SF8">
    <property type="entry name" value="SD21168P"/>
    <property type="match status" value="1"/>
</dbReference>
<evidence type="ECO:0000256" key="5">
    <source>
        <dbReference type="PIRNR" id="PIRNR000972"/>
    </source>
</evidence>
<feature type="domain" description="Sulfatase N-terminal" evidence="8">
    <location>
        <begin position="25"/>
        <end position="371"/>
    </location>
</feature>
<proteinExistence type="inferred from homology"/>
<protein>
    <recommendedName>
        <fullName evidence="5">Arylsulfatase</fullName>
        <shortName evidence="5">AS</shortName>
        <ecNumber evidence="5">3.1.6.1</ecNumber>
    </recommendedName>
    <alternativeName>
        <fullName evidence="5">Aryl-sulfate sulphohydrolase</fullName>
    </alternativeName>
</protein>
<dbReference type="AlphaFoldDB" id="A0A6A5UN33"/>
<dbReference type="CDD" id="cd16147">
    <property type="entry name" value="G6S"/>
    <property type="match status" value="1"/>
</dbReference>
<evidence type="ECO:0000256" key="6">
    <source>
        <dbReference type="PIRSR" id="PIRSR000972-50"/>
    </source>
</evidence>
<dbReference type="SUPFAM" id="SSF53649">
    <property type="entry name" value="Alkaline phosphatase-like"/>
    <property type="match status" value="1"/>
</dbReference>
<dbReference type="GO" id="GO:0018958">
    <property type="term" value="P:phenol-containing compound metabolic process"/>
    <property type="evidence" value="ECO:0007669"/>
    <property type="project" value="InterPro"/>
</dbReference>
<dbReference type="InterPro" id="IPR024607">
    <property type="entry name" value="Sulfatase_CS"/>
</dbReference>
<dbReference type="InterPro" id="IPR012083">
    <property type="entry name" value="Arylsulfatase"/>
</dbReference>
<comment type="similarity">
    <text evidence="1 5">Belongs to the sulfatase family.</text>
</comment>
<dbReference type="PANTHER" id="PTHR43108">
    <property type="entry name" value="N-ACETYLGLUCOSAMINE-6-SULFATASE FAMILY MEMBER"/>
    <property type="match status" value="1"/>
</dbReference>
<dbReference type="EC" id="3.1.6.1" evidence="5"/>
<accession>A0A6A5UN33</accession>
<dbReference type="Proteomes" id="UP000800036">
    <property type="component" value="Unassembled WGS sequence"/>
</dbReference>
<dbReference type="InterPro" id="IPR000917">
    <property type="entry name" value="Sulfatase_N"/>
</dbReference>
<reference evidence="9" key="1">
    <citation type="journal article" date="2020" name="Stud. Mycol.">
        <title>101 Dothideomycetes genomes: a test case for predicting lifestyles and emergence of pathogens.</title>
        <authorList>
            <person name="Haridas S."/>
            <person name="Albert R."/>
            <person name="Binder M."/>
            <person name="Bloem J."/>
            <person name="Labutti K."/>
            <person name="Salamov A."/>
            <person name="Andreopoulos B."/>
            <person name="Baker S."/>
            <person name="Barry K."/>
            <person name="Bills G."/>
            <person name="Bluhm B."/>
            <person name="Cannon C."/>
            <person name="Castanera R."/>
            <person name="Culley D."/>
            <person name="Daum C."/>
            <person name="Ezra D."/>
            <person name="Gonzalez J."/>
            <person name="Henrissat B."/>
            <person name="Kuo A."/>
            <person name="Liang C."/>
            <person name="Lipzen A."/>
            <person name="Lutzoni F."/>
            <person name="Magnuson J."/>
            <person name="Mondo S."/>
            <person name="Nolan M."/>
            <person name="Ohm R."/>
            <person name="Pangilinan J."/>
            <person name="Park H.-J."/>
            <person name="Ramirez L."/>
            <person name="Alfaro M."/>
            <person name="Sun H."/>
            <person name="Tritt A."/>
            <person name="Yoshinaga Y."/>
            <person name="Zwiers L.-H."/>
            <person name="Turgeon B."/>
            <person name="Goodwin S."/>
            <person name="Spatafora J."/>
            <person name="Crous P."/>
            <person name="Grigoriev I."/>
        </authorList>
    </citation>
    <scope>NUCLEOTIDE SEQUENCE</scope>
    <source>
        <strain evidence="9">CBS 107.79</strain>
    </source>
</reference>
<comment type="catalytic activity">
    <reaction evidence="5">
        <text>an aryl sulfate + H2O = a phenol + sulfate + H(+)</text>
        <dbReference type="Rhea" id="RHEA:17261"/>
        <dbReference type="ChEBI" id="CHEBI:15377"/>
        <dbReference type="ChEBI" id="CHEBI:15378"/>
        <dbReference type="ChEBI" id="CHEBI:16189"/>
        <dbReference type="ChEBI" id="CHEBI:33853"/>
        <dbReference type="ChEBI" id="CHEBI:140317"/>
        <dbReference type="EC" id="3.1.6.1"/>
    </reaction>
</comment>
<organism evidence="9 10">
    <name type="scientific">Bimuria novae-zelandiae CBS 107.79</name>
    <dbReference type="NCBI Taxonomy" id="1447943"/>
    <lineage>
        <taxon>Eukaryota</taxon>
        <taxon>Fungi</taxon>
        <taxon>Dikarya</taxon>
        <taxon>Ascomycota</taxon>
        <taxon>Pezizomycotina</taxon>
        <taxon>Dothideomycetes</taxon>
        <taxon>Pleosporomycetidae</taxon>
        <taxon>Pleosporales</taxon>
        <taxon>Massarineae</taxon>
        <taxon>Didymosphaeriaceae</taxon>
        <taxon>Bimuria</taxon>
    </lineage>
</organism>
<evidence type="ECO:0000259" key="8">
    <source>
        <dbReference type="Pfam" id="PF00884"/>
    </source>
</evidence>
<gene>
    <name evidence="9" type="ORF">BU23DRAFT_560817</name>
</gene>
<dbReference type="Pfam" id="PF00884">
    <property type="entry name" value="Sulfatase"/>
    <property type="match status" value="1"/>
</dbReference>
<evidence type="ECO:0000256" key="1">
    <source>
        <dbReference type="ARBA" id="ARBA00008779"/>
    </source>
</evidence>
<dbReference type="Gene3D" id="3.40.720.10">
    <property type="entry name" value="Alkaline Phosphatase, subunit A"/>
    <property type="match status" value="1"/>
</dbReference>
<evidence type="ECO:0000313" key="9">
    <source>
        <dbReference type="EMBL" id="KAF1965780.1"/>
    </source>
</evidence>
<keyword evidence="4" id="KW-0325">Glycoprotein</keyword>
<dbReference type="FunFam" id="3.40.720.10:FF:000051">
    <property type="entry name" value="Arylsulfatase"/>
    <property type="match status" value="1"/>
</dbReference>
<comment type="PTM">
    <text evidence="6">The conversion to 3-oxoalanine (also known as C-formylglycine, FGly), of a serine or cysteine residue in prokaryotes and of a cysteine residue in eukaryotes, is critical for catalytic activity.</text>
</comment>
<evidence type="ECO:0000256" key="2">
    <source>
        <dbReference type="ARBA" id="ARBA00022729"/>
    </source>
</evidence>
<dbReference type="GO" id="GO:0005539">
    <property type="term" value="F:glycosaminoglycan binding"/>
    <property type="evidence" value="ECO:0007669"/>
    <property type="project" value="TreeGrafter"/>
</dbReference>
<keyword evidence="10" id="KW-1185">Reference proteome</keyword>
<dbReference type="PROSITE" id="PS00523">
    <property type="entry name" value="SULFATASE_1"/>
    <property type="match status" value="1"/>
</dbReference>
<evidence type="ECO:0000256" key="3">
    <source>
        <dbReference type="ARBA" id="ARBA00022801"/>
    </source>
</evidence>
<keyword evidence="2 7" id="KW-0732">Signal</keyword>
<sequence>MALLTLLLQASVALSAVQCASAKQPNILFILTDDQDWHMRSFEHMPFLQKYLVHEGTLYANHFCTVAICCPSRVNLWTGRAAHNTNVTDIFAPYGGYPKVVREGINDDYLPVWMQNAGYNTYYTGKLWNQHSVDNYNDPFARGYNGSDFILDPNTYEYYNAYMSRNNGPPVSYKGEYSPDVTAQKAYGFLEEATQHPEPWFLTIAPIAPHSNVKLEPFKDLESDVPQYAERHAHLFKDYKIPRDANFNPSKQGGTGWIKKLPLLNDTVIEYNDEFQRSRLRALQSVDEMIEQLVKTLDQKGLLDDTYIIYTTDNGYHLSQHRLHAGKECGYDTDIHIPLIVRGPTVPKGHTTSLVSSHTDLAPTIMRLAGATRDDFDGLAMPFSRQDILEAESTTRHEHVNIEFWGRALPEGKYGQYDNPDGRTGGPDWAGDLPTVRNNTYKGLRLIGQDYSIYYSVWCTGDREYYDMTRDPGQLENYFDDDDEKMVAKRDAYELAGRPFAHVVDRLDALMMVLKSCKGRACVEPWSVLQPKSGIRMLQDALEQKYDVFYNEQPKVSFDECALGYIREFEGPQEVNVMGAWDQELSEPKMRKAPSFVYHGNPHLLT</sequence>
<feature type="modified residue" description="3-oxoalanine (Cys)" evidence="6">
    <location>
        <position position="69"/>
    </location>
</feature>
<dbReference type="OrthoDB" id="96314at2759"/>
<evidence type="ECO:0000313" key="10">
    <source>
        <dbReference type="Proteomes" id="UP000800036"/>
    </source>
</evidence>
<dbReference type="EMBL" id="ML976756">
    <property type="protein sequence ID" value="KAF1965780.1"/>
    <property type="molecule type" value="Genomic_DNA"/>
</dbReference>
<dbReference type="InterPro" id="IPR017850">
    <property type="entry name" value="Alkaline_phosphatase_core_sf"/>
</dbReference>
<name>A0A6A5UN33_9PLEO</name>
<feature type="chain" id="PRO_5025648907" description="Arylsulfatase" evidence="7">
    <location>
        <begin position="23"/>
        <end position="606"/>
    </location>
</feature>